<evidence type="ECO:0000259" key="2">
    <source>
        <dbReference type="PROSITE" id="PS50819"/>
    </source>
</evidence>
<evidence type="ECO:0000256" key="1">
    <source>
        <dbReference type="SAM" id="MobiDB-lite"/>
    </source>
</evidence>
<dbReference type="Proteomes" id="UP000093779">
    <property type="component" value="Unassembled WGS sequence"/>
</dbReference>
<organism evidence="3 5">
    <name type="scientific">Mycolicibacterium conceptionense</name>
    <dbReference type="NCBI Taxonomy" id="451644"/>
    <lineage>
        <taxon>Bacteria</taxon>
        <taxon>Bacillati</taxon>
        <taxon>Actinomycetota</taxon>
        <taxon>Actinomycetes</taxon>
        <taxon>Mycobacteriales</taxon>
        <taxon>Mycobacteriaceae</taxon>
        <taxon>Mycolicibacterium</taxon>
    </lineage>
</organism>
<reference evidence="3 5" key="2">
    <citation type="submission" date="2016-06" db="EMBL/GenBank/DDBJ databases">
        <authorList>
            <person name="Kjaerup R.B."/>
            <person name="Dalgaard T.S."/>
            <person name="Juul-Madsen H.R."/>
        </authorList>
    </citation>
    <scope>NUCLEOTIDE SEQUENCE [LARGE SCALE GENOMIC DNA]</scope>
    <source>
        <strain evidence="3 5">ACS1953</strain>
    </source>
</reference>
<dbReference type="PROSITE" id="PS50819">
    <property type="entry name" value="INTEIN_ENDONUCLEASE"/>
    <property type="match status" value="1"/>
</dbReference>
<protein>
    <recommendedName>
        <fullName evidence="2">DOD-type homing endonuclease domain-containing protein</fullName>
    </recommendedName>
</protein>
<dbReference type="Gene3D" id="3.10.28.10">
    <property type="entry name" value="Homing endonucleases"/>
    <property type="match status" value="1"/>
</dbReference>
<dbReference type="GO" id="GO:0004519">
    <property type="term" value="F:endonuclease activity"/>
    <property type="evidence" value="ECO:0007669"/>
    <property type="project" value="InterPro"/>
</dbReference>
<evidence type="ECO:0000313" key="3">
    <source>
        <dbReference type="EMBL" id="OBF24145.1"/>
    </source>
</evidence>
<name>A0A1A1ZDQ6_9MYCO</name>
<sequence>MAPTVERDRVRSTNEFNKVQTLIAAGMNDCAIARETGIPRPTVRDWRVRPPSQSRRPQASSHCGIDHDFGALPPRAYAYLLGLYLGDGCVSWYPRAWRLRVTLDSKYPGIIDSCRAAIDTLMPGQHASVGRQPTSCVVVSLYSKHWPCLFPQHGPGRKHNRPIRLESWQQDLVDRATEDFVRGLIHSDGCRVVANDRGIKSIRYHFTNHSDDILNLFTAALDHLGIPWTRSTKYVVSIYRKAATTRLDEFIGPKV</sequence>
<feature type="region of interest" description="Disordered" evidence="1">
    <location>
        <begin position="41"/>
        <end position="63"/>
    </location>
</feature>
<evidence type="ECO:0000313" key="4">
    <source>
        <dbReference type="EMBL" id="ORV29425.1"/>
    </source>
</evidence>
<reference evidence="4 6" key="1">
    <citation type="submission" date="2016-01" db="EMBL/GenBank/DDBJ databases">
        <title>The new phylogeny of the genus Mycobacterium.</title>
        <authorList>
            <person name="Tarcisio F."/>
            <person name="Conor M."/>
            <person name="Antonella G."/>
            <person name="Elisabetta G."/>
            <person name="Giulia F.S."/>
            <person name="Sara T."/>
            <person name="Anna F."/>
            <person name="Clotilde B."/>
            <person name="Roberto B."/>
            <person name="Veronica D.S."/>
            <person name="Fabio R."/>
            <person name="Monica P."/>
            <person name="Olivier J."/>
            <person name="Enrico T."/>
            <person name="Nicola S."/>
        </authorList>
    </citation>
    <scope>NUCLEOTIDE SEQUENCE [LARGE SCALE GENOMIC DNA]</scope>
    <source>
        <strain evidence="4 6">CCUG 50187</strain>
    </source>
</reference>
<feature type="domain" description="DOD-type homing endonuclease" evidence="2">
    <location>
        <begin position="80"/>
        <end position="226"/>
    </location>
</feature>
<comment type="caution">
    <text evidence="3">The sequence shown here is derived from an EMBL/GenBank/DDBJ whole genome shotgun (WGS) entry which is preliminary data.</text>
</comment>
<dbReference type="SUPFAM" id="SSF55608">
    <property type="entry name" value="Homing endonucleases"/>
    <property type="match status" value="1"/>
</dbReference>
<evidence type="ECO:0000313" key="6">
    <source>
        <dbReference type="Proteomes" id="UP000193811"/>
    </source>
</evidence>
<evidence type="ECO:0000313" key="5">
    <source>
        <dbReference type="Proteomes" id="UP000093779"/>
    </source>
</evidence>
<feature type="compositionally biased region" description="Low complexity" evidence="1">
    <location>
        <begin position="49"/>
        <end position="61"/>
    </location>
</feature>
<proteinExistence type="predicted"/>
<dbReference type="InterPro" id="IPR027434">
    <property type="entry name" value="Homing_endonucl"/>
</dbReference>
<accession>A0A1A1ZDQ6</accession>
<dbReference type="InterPro" id="IPR004042">
    <property type="entry name" value="Intein_endonuc_central"/>
</dbReference>
<dbReference type="EMBL" id="LQOP01000008">
    <property type="protein sequence ID" value="ORV29425.1"/>
    <property type="molecule type" value="Genomic_DNA"/>
</dbReference>
<keyword evidence="6" id="KW-1185">Reference proteome</keyword>
<dbReference type="Proteomes" id="UP000193811">
    <property type="component" value="Unassembled WGS sequence"/>
</dbReference>
<gene>
    <name evidence="3" type="ORF">A5726_09885</name>
    <name evidence="4" type="ORF">AWB98_08760</name>
</gene>
<dbReference type="EMBL" id="LZHX01000035">
    <property type="protein sequence ID" value="OBF24145.1"/>
    <property type="molecule type" value="Genomic_DNA"/>
</dbReference>
<dbReference type="AlphaFoldDB" id="A0A1A1ZDQ6"/>